<feature type="transmembrane region" description="Helical" evidence="1">
    <location>
        <begin position="36"/>
        <end position="56"/>
    </location>
</feature>
<feature type="transmembrane region" description="Helical" evidence="1">
    <location>
        <begin position="76"/>
        <end position="97"/>
    </location>
</feature>
<dbReference type="OrthoDB" id="3011762at2759"/>
<dbReference type="AlphaFoldDB" id="A0A4R0RP30"/>
<feature type="transmembrane region" description="Helical" evidence="1">
    <location>
        <begin position="194"/>
        <end position="219"/>
    </location>
</feature>
<evidence type="ECO:0000256" key="1">
    <source>
        <dbReference type="SAM" id="Phobius"/>
    </source>
</evidence>
<comment type="caution">
    <text evidence="2">The sequence shown here is derived from an EMBL/GenBank/DDBJ whole genome shotgun (WGS) entry which is preliminary data.</text>
</comment>
<feature type="transmembrane region" description="Helical" evidence="1">
    <location>
        <begin position="138"/>
        <end position="156"/>
    </location>
</feature>
<gene>
    <name evidence="2" type="ORF">EIP91_007561</name>
</gene>
<feature type="transmembrane region" description="Helical" evidence="1">
    <location>
        <begin position="231"/>
        <end position="250"/>
    </location>
</feature>
<evidence type="ECO:0000313" key="2">
    <source>
        <dbReference type="EMBL" id="TCD69436.1"/>
    </source>
</evidence>
<evidence type="ECO:0000313" key="3">
    <source>
        <dbReference type="Proteomes" id="UP000292702"/>
    </source>
</evidence>
<dbReference type="EMBL" id="RWJN01000041">
    <property type="protein sequence ID" value="TCD69436.1"/>
    <property type="molecule type" value="Genomic_DNA"/>
</dbReference>
<keyword evidence="1" id="KW-1133">Transmembrane helix</keyword>
<sequence length="270" mass="30380">MDLSWDEPTFMNFTGPIISETSSAPRSQWHSNDVSAIFFSCAVVFHLVDKSCRLAVRHYFPRVYQELKSRNTTGPFFCFALASLVSLLTTPLCYHAFTILPDKSTLNFAHPGLAELCVGIRSFSWMHEMSGLELGTTLFLHHTTCLWVVISAAGLHLPGAKYLCLIIASCGVELATNTSAMLSYCGYKARENRLVWWLECINVASTFLGRAPAVYLALVSPWHRGLPWRHQAAWGIPVVLYAVYQSYVLYRRLVRMGVWHKVVGAVKTKE</sequence>
<keyword evidence="1" id="KW-0472">Membrane</keyword>
<keyword evidence="1" id="KW-0812">Transmembrane</keyword>
<feature type="transmembrane region" description="Helical" evidence="1">
    <location>
        <begin position="162"/>
        <end position="182"/>
    </location>
</feature>
<keyword evidence="3" id="KW-1185">Reference proteome</keyword>
<protein>
    <recommendedName>
        <fullName evidence="4">TLC domain-containing protein</fullName>
    </recommendedName>
</protein>
<proteinExistence type="predicted"/>
<dbReference type="Proteomes" id="UP000292702">
    <property type="component" value="Unassembled WGS sequence"/>
</dbReference>
<name>A0A4R0RP30_9APHY</name>
<organism evidence="2 3">
    <name type="scientific">Steccherinum ochraceum</name>
    <dbReference type="NCBI Taxonomy" id="92696"/>
    <lineage>
        <taxon>Eukaryota</taxon>
        <taxon>Fungi</taxon>
        <taxon>Dikarya</taxon>
        <taxon>Basidiomycota</taxon>
        <taxon>Agaricomycotina</taxon>
        <taxon>Agaricomycetes</taxon>
        <taxon>Polyporales</taxon>
        <taxon>Steccherinaceae</taxon>
        <taxon>Steccherinum</taxon>
    </lineage>
</organism>
<reference evidence="2 3" key="1">
    <citation type="submission" date="2018-11" db="EMBL/GenBank/DDBJ databases">
        <title>Genome assembly of Steccherinum ochraceum LE-BIN_3174, the white-rot fungus of the Steccherinaceae family (The Residual Polyporoid clade, Polyporales, Basidiomycota).</title>
        <authorList>
            <person name="Fedorova T.V."/>
            <person name="Glazunova O.A."/>
            <person name="Landesman E.O."/>
            <person name="Moiseenko K.V."/>
            <person name="Psurtseva N.V."/>
            <person name="Savinova O.S."/>
            <person name="Shakhova N.V."/>
            <person name="Tyazhelova T.V."/>
            <person name="Vasina D.V."/>
        </authorList>
    </citation>
    <scope>NUCLEOTIDE SEQUENCE [LARGE SCALE GENOMIC DNA]</scope>
    <source>
        <strain evidence="2 3">LE-BIN_3174</strain>
    </source>
</reference>
<feature type="transmembrane region" description="Helical" evidence="1">
    <location>
        <begin position="109"/>
        <end position="126"/>
    </location>
</feature>
<evidence type="ECO:0008006" key="4">
    <source>
        <dbReference type="Google" id="ProtNLM"/>
    </source>
</evidence>
<accession>A0A4R0RP30</accession>